<comment type="caution">
    <text evidence="1">The sequence shown here is derived from an EMBL/GenBank/DDBJ whole genome shotgun (WGS) entry which is preliminary data.</text>
</comment>
<name>A0ACC0AW05_CATRO</name>
<evidence type="ECO:0000313" key="2">
    <source>
        <dbReference type="Proteomes" id="UP001060085"/>
    </source>
</evidence>
<evidence type="ECO:0000313" key="1">
    <source>
        <dbReference type="EMBL" id="KAI5664187.1"/>
    </source>
</evidence>
<reference evidence="2" key="1">
    <citation type="journal article" date="2023" name="Nat. Plants">
        <title>Single-cell RNA sequencing provides a high-resolution roadmap for understanding the multicellular compartmentation of specialized metabolism.</title>
        <authorList>
            <person name="Sun S."/>
            <person name="Shen X."/>
            <person name="Li Y."/>
            <person name="Li Y."/>
            <person name="Wang S."/>
            <person name="Li R."/>
            <person name="Zhang H."/>
            <person name="Shen G."/>
            <person name="Guo B."/>
            <person name="Wei J."/>
            <person name="Xu J."/>
            <person name="St-Pierre B."/>
            <person name="Chen S."/>
            <person name="Sun C."/>
        </authorList>
    </citation>
    <scope>NUCLEOTIDE SEQUENCE [LARGE SCALE GENOMIC DNA]</scope>
</reference>
<accession>A0ACC0AW05</accession>
<gene>
    <name evidence="1" type="ORF">M9H77_23510</name>
</gene>
<dbReference type="EMBL" id="CM044705">
    <property type="protein sequence ID" value="KAI5664187.1"/>
    <property type="molecule type" value="Genomic_DNA"/>
</dbReference>
<sequence length="164" mass="19136">MWYTWTNSSLQRMKAIGRQEMACSELKRARSNCYNDKDYDGNAYGGSHNRDAHYTIRSQIGIGNFSSRAKTFDHIPYDDCCENSPYDVHKGYHGSHHYSDQSCGREVNRKGLIGENDYNHCTNDQPYYINIKPLQKTITTTKEPKNKKLLIYYKNRMMEPDNNS</sequence>
<keyword evidence="2" id="KW-1185">Reference proteome</keyword>
<proteinExistence type="predicted"/>
<protein>
    <submittedName>
        <fullName evidence="1">Uncharacterized protein</fullName>
    </submittedName>
</protein>
<dbReference type="Proteomes" id="UP001060085">
    <property type="component" value="Linkage Group LG05"/>
</dbReference>
<organism evidence="1 2">
    <name type="scientific">Catharanthus roseus</name>
    <name type="common">Madagascar periwinkle</name>
    <name type="synonym">Vinca rosea</name>
    <dbReference type="NCBI Taxonomy" id="4058"/>
    <lineage>
        <taxon>Eukaryota</taxon>
        <taxon>Viridiplantae</taxon>
        <taxon>Streptophyta</taxon>
        <taxon>Embryophyta</taxon>
        <taxon>Tracheophyta</taxon>
        <taxon>Spermatophyta</taxon>
        <taxon>Magnoliopsida</taxon>
        <taxon>eudicotyledons</taxon>
        <taxon>Gunneridae</taxon>
        <taxon>Pentapetalae</taxon>
        <taxon>asterids</taxon>
        <taxon>lamiids</taxon>
        <taxon>Gentianales</taxon>
        <taxon>Apocynaceae</taxon>
        <taxon>Rauvolfioideae</taxon>
        <taxon>Vinceae</taxon>
        <taxon>Catharanthinae</taxon>
        <taxon>Catharanthus</taxon>
    </lineage>
</organism>